<dbReference type="PANTHER" id="PTHR30546">
    <property type="entry name" value="FLAVODOXIN-RELATED PROTEIN WRBA-RELATED"/>
    <property type="match status" value="1"/>
</dbReference>
<protein>
    <submittedName>
        <fullName evidence="3">NADPH-dependent FMN reductase</fullName>
    </submittedName>
</protein>
<dbReference type="EMBL" id="CP000859">
    <property type="protein sequence ID" value="ABW65881.1"/>
    <property type="molecule type" value="Genomic_DNA"/>
</dbReference>
<accession>A8ZRW4</accession>
<dbReference type="HOGENOM" id="CLU_051402_2_0_7"/>
<feature type="domain" description="Flavodoxin-like" evidence="2">
    <location>
        <begin position="3"/>
        <end position="159"/>
    </location>
</feature>
<dbReference type="InterPro" id="IPR005025">
    <property type="entry name" value="FMN_Rdtase-like_dom"/>
</dbReference>
<dbReference type="PROSITE" id="PS00201">
    <property type="entry name" value="FLAVODOXIN"/>
    <property type="match status" value="1"/>
</dbReference>
<dbReference type="Gene3D" id="3.40.50.360">
    <property type="match status" value="1"/>
</dbReference>
<dbReference type="GO" id="GO:0010181">
    <property type="term" value="F:FMN binding"/>
    <property type="evidence" value="ECO:0007669"/>
    <property type="project" value="InterPro"/>
</dbReference>
<dbReference type="eggNOG" id="COG0655">
    <property type="taxonomic scope" value="Bacteria"/>
</dbReference>
<dbReference type="GO" id="GO:0003955">
    <property type="term" value="F:NAD(P)H dehydrogenase (quinone) activity"/>
    <property type="evidence" value="ECO:0007669"/>
    <property type="project" value="TreeGrafter"/>
</dbReference>
<dbReference type="RefSeq" id="WP_012173500.1">
    <property type="nucleotide sequence ID" value="NC_009943.1"/>
</dbReference>
<gene>
    <name evidence="3" type="ordered locus">Dole_0071</name>
</gene>
<dbReference type="InterPro" id="IPR029039">
    <property type="entry name" value="Flavoprotein-like_sf"/>
</dbReference>
<evidence type="ECO:0000259" key="2">
    <source>
        <dbReference type="PROSITE" id="PS50902"/>
    </source>
</evidence>
<dbReference type="GO" id="GO:0009055">
    <property type="term" value="F:electron transfer activity"/>
    <property type="evidence" value="ECO:0007669"/>
    <property type="project" value="InterPro"/>
</dbReference>
<dbReference type="PANTHER" id="PTHR30546:SF23">
    <property type="entry name" value="FLAVOPROTEIN-LIKE PROTEIN YCP4-RELATED"/>
    <property type="match status" value="1"/>
</dbReference>
<dbReference type="Proteomes" id="UP000008561">
    <property type="component" value="Chromosome"/>
</dbReference>
<organism evidence="3 4">
    <name type="scientific">Desulfosudis oleivorans (strain DSM 6200 / JCM 39069 / Hxd3)</name>
    <name type="common">Desulfococcus oleovorans</name>
    <dbReference type="NCBI Taxonomy" id="96561"/>
    <lineage>
        <taxon>Bacteria</taxon>
        <taxon>Pseudomonadati</taxon>
        <taxon>Thermodesulfobacteriota</taxon>
        <taxon>Desulfobacteria</taxon>
        <taxon>Desulfobacterales</taxon>
        <taxon>Desulfosudaceae</taxon>
        <taxon>Desulfosudis</taxon>
    </lineage>
</organism>
<name>A8ZRW4_DESOH</name>
<dbReference type="KEGG" id="dol:Dole_0071"/>
<dbReference type="InterPro" id="IPR001226">
    <property type="entry name" value="Flavodoxin_CS"/>
</dbReference>
<reference evidence="3 4" key="1">
    <citation type="submission" date="2007-10" db="EMBL/GenBank/DDBJ databases">
        <title>Complete sequence of Desulfococcus oleovorans Hxd3.</title>
        <authorList>
            <consortium name="US DOE Joint Genome Institute"/>
            <person name="Copeland A."/>
            <person name="Lucas S."/>
            <person name="Lapidus A."/>
            <person name="Barry K."/>
            <person name="Glavina del Rio T."/>
            <person name="Dalin E."/>
            <person name="Tice H."/>
            <person name="Pitluck S."/>
            <person name="Kiss H."/>
            <person name="Brettin T."/>
            <person name="Bruce D."/>
            <person name="Detter J.C."/>
            <person name="Han C."/>
            <person name="Schmutz J."/>
            <person name="Larimer F."/>
            <person name="Land M."/>
            <person name="Hauser L."/>
            <person name="Kyrpides N."/>
            <person name="Kim E."/>
            <person name="Wawrik B."/>
            <person name="Richardson P."/>
        </authorList>
    </citation>
    <scope>NUCLEOTIDE SEQUENCE [LARGE SCALE GENOMIC DNA]</scope>
    <source>
        <strain evidence="4">DSM 6200 / JCM 39069 / Hxd3</strain>
    </source>
</reference>
<dbReference type="PROSITE" id="PS50902">
    <property type="entry name" value="FLAVODOXIN_LIKE"/>
    <property type="match status" value="1"/>
</dbReference>
<dbReference type="GO" id="GO:0016020">
    <property type="term" value="C:membrane"/>
    <property type="evidence" value="ECO:0007669"/>
    <property type="project" value="TreeGrafter"/>
</dbReference>
<dbReference type="OrthoDB" id="9790745at2"/>
<proteinExistence type="predicted"/>
<keyword evidence="4" id="KW-1185">Reference proteome</keyword>
<dbReference type="Pfam" id="PF03358">
    <property type="entry name" value="FMN_red"/>
    <property type="match status" value="1"/>
</dbReference>
<evidence type="ECO:0000313" key="4">
    <source>
        <dbReference type="Proteomes" id="UP000008561"/>
    </source>
</evidence>
<dbReference type="SUPFAM" id="SSF52218">
    <property type="entry name" value="Flavoproteins"/>
    <property type="match status" value="1"/>
</dbReference>
<sequence length="159" mass="16311">MQVLVLYYSKGGNTKALAQAVARGVDSVEGVSSVVRSTEEVTKEDFIAAGGIIAGSPVYFGGMAAELKQVFDAFVGVRRKMEGKVGAAFTTSGDPTGGKETTMLSILQCMLIYGMIVVGDPLAATGHYGTACVGAPDASATENGTRLGARVAELVKKIG</sequence>
<evidence type="ECO:0000313" key="3">
    <source>
        <dbReference type="EMBL" id="ABW65881.1"/>
    </source>
</evidence>
<comment type="cofactor">
    <cofactor evidence="1">
        <name>FMN</name>
        <dbReference type="ChEBI" id="CHEBI:58210"/>
    </cofactor>
</comment>
<evidence type="ECO:0000256" key="1">
    <source>
        <dbReference type="ARBA" id="ARBA00001917"/>
    </source>
</evidence>
<dbReference type="STRING" id="96561.Dole_0071"/>
<dbReference type="AlphaFoldDB" id="A8ZRW4"/>
<dbReference type="InterPro" id="IPR008254">
    <property type="entry name" value="Flavodoxin/NO_synth"/>
</dbReference>